<dbReference type="Pfam" id="PF01584">
    <property type="entry name" value="CheW"/>
    <property type="match status" value="1"/>
</dbReference>
<dbReference type="SMART" id="SM00260">
    <property type="entry name" value="CheW"/>
    <property type="match status" value="1"/>
</dbReference>
<protein>
    <submittedName>
        <fullName evidence="3">Chemotaxis signal transduction protein</fullName>
    </submittedName>
</protein>
<evidence type="ECO:0000259" key="2">
    <source>
        <dbReference type="PROSITE" id="PS50851"/>
    </source>
</evidence>
<dbReference type="Gene3D" id="2.40.50.180">
    <property type="entry name" value="CheA-289, Domain 4"/>
    <property type="match status" value="1"/>
</dbReference>
<dbReference type="GO" id="GO:0005829">
    <property type="term" value="C:cytosol"/>
    <property type="evidence" value="ECO:0007669"/>
    <property type="project" value="TreeGrafter"/>
</dbReference>
<dbReference type="EMBL" id="JH600068">
    <property type="protein sequence ID" value="EIG52908.1"/>
    <property type="molecule type" value="Genomic_DNA"/>
</dbReference>
<feature type="compositionally biased region" description="Gly residues" evidence="1">
    <location>
        <begin position="82"/>
        <end position="92"/>
    </location>
</feature>
<dbReference type="STRING" id="596152.DesU5LDRAFT_1212"/>
<feature type="compositionally biased region" description="Low complexity" evidence="1">
    <location>
        <begin position="71"/>
        <end position="81"/>
    </location>
</feature>
<dbReference type="PROSITE" id="PS50851">
    <property type="entry name" value="CHEW"/>
    <property type="match status" value="1"/>
</dbReference>
<dbReference type="GO" id="GO:0006935">
    <property type="term" value="P:chemotaxis"/>
    <property type="evidence" value="ECO:0007669"/>
    <property type="project" value="InterPro"/>
</dbReference>
<evidence type="ECO:0000313" key="3">
    <source>
        <dbReference type="EMBL" id="EIG52908.1"/>
    </source>
</evidence>
<dbReference type="OrthoDB" id="9790406at2"/>
<sequence>MSPSLEEYFKDTVVLPEPGQSRGTFTPAERDFLTRYMGADFETVLAREGLSRPAAVESVTGPLSPEPAAAPPGVRAASAGTNGTGRAAGTGPAGQPAPAVEAVAEASPAAAAPAEAADGDAALEAALREAREVKLVGFRVAGQELALPIAQVQEVLRAVPVTRLPTAPAHIVGILNLRGRVVPMVDLAEIMDFSGERGEKRFVIVCRCRGMLVGLMVEALTTMHQADGQAIEWGVEARIGVVSDLVSGLLKVGDALVAILSVDSLFQKVLKS</sequence>
<dbReference type="GO" id="GO:0007165">
    <property type="term" value="P:signal transduction"/>
    <property type="evidence" value="ECO:0007669"/>
    <property type="project" value="InterPro"/>
</dbReference>
<dbReference type="eggNOG" id="COG0835">
    <property type="taxonomic scope" value="Bacteria"/>
</dbReference>
<dbReference type="HOGENOM" id="CLU_075761_0_0_7"/>
<proteinExistence type="predicted"/>
<dbReference type="PANTHER" id="PTHR22617">
    <property type="entry name" value="CHEMOTAXIS SENSOR HISTIDINE KINASE-RELATED"/>
    <property type="match status" value="1"/>
</dbReference>
<feature type="domain" description="CheW-like" evidence="2">
    <location>
        <begin position="132"/>
        <end position="271"/>
    </location>
</feature>
<dbReference type="AlphaFoldDB" id="I2PZF2"/>
<dbReference type="InterPro" id="IPR036061">
    <property type="entry name" value="CheW-like_dom_sf"/>
</dbReference>
<gene>
    <name evidence="3" type="ORF">DesU5LDRAFT_1212</name>
</gene>
<dbReference type="InterPro" id="IPR002545">
    <property type="entry name" value="CheW-lke_dom"/>
</dbReference>
<dbReference type="Gene3D" id="2.30.30.40">
    <property type="entry name" value="SH3 Domains"/>
    <property type="match status" value="1"/>
</dbReference>
<dbReference type="InterPro" id="IPR039315">
    <property type="entry name" value="CheW"/>
</dbReference>
<name>I2PZF2_9BACT</name>
<feature type="region of interest" description="Disordered" evidence="1">
    <location>
        <begin position="52"/>
        <end position="106"/>
    </location>
</feature>
<dbReference type="SUPFAM" id="SSF50341">
    <property type="entry name" value="CheW-like"/>
    <property type="match status" value="1"/>
</dbReference>
<organism evidence="3">
    <name type="scientific">Desulfovibrio sp. U5L</name>
    <dbReference type="NCBI Taxonomy" id="596152"/>
    <lineage>
        <taxon>Bacteria</taxon>
        <taxon>Pseudomonadati</taxon>
        <taxon>Thermodesulfobacteriota</taxon>
        <taxon>Desulfovibrionia</taxon>
        <taxon>Desulfovibrionales</taxon>
        <taxon>Desulfovibrionaceae</taxon>
        <taxon>Desulfovibrio</taxon>
    </lineage>
</organism>
<accession>I2PZF2</accession>
<reference evidence="3" key="1">
    <citation type="submission" date="2011-11" db="EMBL/GenBank/DDBJ databases">
        <title>Improved High-Quality Draft sequence of Desulfovibrio sp. U5L.</title>
        <authorList>
            <consortium name="US DOE Joint Genome Institute"/>
            <person name="Lucas S."/>
            <person name="Han J."/>
            <person name="Lapidus A."/>
            <person name="Cheng J.-F."/>
            <person name="Goodwin L."/>
            <person name="Pitluck S."/>
            <person name="Peters L."/>
            <person name="Ovchinnikova G."/>
            <person name="Held B."/>
            <person name="Detter J.C."/>
            <person name="Han C."/>
            <person name="Tapia R."/>
            <person name="Land M."/>
            <person name="Hauser L."/>
            <person name="Kyrpides N."/>
            <person name="Ivanova N."/>
            <person name="Pagani I."/>
            <person name="Gabster J."/>
            <person name="Walker C."/>
            <person name="Stolyar S."/>
            <person name="Stahl D."/>
            <person name="Arkin A."/>
            <person name="Dehal P."/>
            <person name="Hazen T."/>
            <person name="Woyke T."/>
        </authorList>
    </citation>
    <scope>NUCLEOTIDE SEQUENCE [LARGE SCALE GENOMIC DNA]</scope>
    <source>
        <strain evidence="3">U5L</strain>
    </source>
</reference>
<dbReference type="PANTHER" id="PTHR22617:SF23">
    <property type="entry name" value="CHEMOTAXIS PROTEIN CHEW"/>
    <property type="match status" value="1"/>
</dbReference>
<feature type="compositionally biased region" description="Low complexity" evidence="1">
    <location>
        <begin position="93"/>
        <end position="106"/>
    </location>
</feature>
<evidence type="ECO:0000256" key="1">
    <source>
        <dbReference type="SAM" id="MobiDB-lite"/>
    </source>
</evidence>